<dbReference type="EMBL" id="LHCF01000018">
    <property type="protein sequence ID" value="KOR75294.1"/>
    <property type="molecule type" value="Genomic_DNA"/>
</dbReference>
<name>A0A0M1MZZ4_9MOLU</name>
<organism evidence="1 2">
    <name type="scientific">Candidatus Phytoplasma pruni</name>
    <dbReference type="NCBI Taxonomy" id="479893"/>
    <lineage>
        <taxon>Bacteria</taxon>
        <taxon>Bacillati</taxon>
        <taxon>Mycoplasmatota</taxon>
        <taxon>Mollicutes</taxon>
        <taxon>Acholeplasmatales</taxon>
        <taxon>Acholeplasmataceae</taxon>
        <taxon>Candidatus Phytoplasma</taxon>
        <taxon>16SrIII (X-disease group)</taxon>
    </lineage>
</organism>
<dbReference type="STRING" id="479893.CPX_001726"/>
<reference evidence="2" key="1">
    <citation type="submission" date="2015-05" db="EMBL/GenBank/DDBJ databases">
        <title>Draft genome sequence of 'Candidatus Phytoplasma Pruni' strain CX, a plant pathogenic bacterium.</title>
        <authorList>
            <person name="Lee I.-M."/>
            <person name="Bottner-Parker K.D."/>
            <person name="Shao J."/>
            <person name="Gundersen-Rindal D.E."/>
            <person name="Zhao Y."/>
            <person name="Davis R.E."/>
        </authorList>
    </citation>
    <scope>NUCLEOTIDE SEQUENCE [LARGE SCALE GENOMIC DNA]</scope>
    <source>
        <strain evidence="2">CX</strain>
    </source>
</reference>
<dbReference type="PATRIC" id="fig|479893.3.peg.542"/>
<dbReference type="Proteomes" id="UP000037386">
    <property type="component" value="Unassembled WGS sequence"/>
</dbReference>
<sequence length="89" mass="11037">YIKKKMTIFLNFDFDKYNNFEQKTKECKQIYFENNLEKEQPIEKIIIEVEKLENRLNVDLFTKIFLTKQRDLLKLYKKVDKLLQKNKKN</sequence>
<proteinExistence type="predicted"/>
<evidence type="ECO:0000313" key="2">
    <source>
        <dbReference type="Proteomes" id="UP000037386"/>
    </source>
</evidence>
<evidence type="ECO:0000313" key="1">
    <source>
        <dbReference type="EMBL" id="KOR75294.1"/>
    </source>
</evidence>
<gene>
    <name evidence="1" type="ORF">CPX_001726</name>
</gene>
<protein>
    <submittedName>
        <fullName evidence="1">Uncharacterized protein</fullName>
    </submittedName>
</protein>
<accession>A0A0M1MZZ4</accession>
<dbReference type="AlphaFoldDB" id="A0A0M1MZZ4"/>
<comment type="caution">
    <text evidence="1">The sequence shown here is derived from an EMBL/GenBank/DDBJ whole genome shotgun (WGS) entry which is preliminary data.</text>
</comment>
<feature type="non-terminal residue" evidence="1">
    <location>
        <position position="1"/>
    </location>
</feature>
<dbReference type="RefSeq" id="WP_235443254.1">
    <property type="nucleotide sequence ID" value="NZ_LHCF01000018.1"/>
</dbReference>